<dbReference type="InterPro" id="IPR003439">
    <property type="entry name" value="ABC_transporter-like_ATP-bd"/>
</dbReference>
<dbReference type="GO" id="GO:0005524">
    <property type="term" value="F:ATP binding"/>
    <property type="evidence" value="ECO:0007669"/>
    <property type="project" value="UniProtKB-KW"/>
</dbReference>
<accession>A0A1J4QF62</accession>
<dbReference type="InterPro" id="IPR050107">
    <property type="entry name" value="ABC_carbohydrate_import_ATPase"/>
</dbReference>
<dbReference type="PROSITE" id="PS50893">
    <property type="entry name" value="ABC_TRANSPORTER_2"/>
    <property type="match status" value="2"/>
</dbReference>
<dbReference type="PANTHER" id="PTHR43790">
    <property type="entry name" value="CARBOHYDRATE TRANSPORT ATP-BINDING PROTEIN MG119-RELATED"/>
    <property type="match status" value="1"/>
</dbReference>
<reference evidence="6 7" key="1">
    <citation type="submission" date="2016-07" db="EMBL/GenBank/DDBJ databases">
        <title>Draft Genome Sequence of Oceanisphaera psychrotolerans, isolated from coastal sediment samples.</title>
        <authorList>
            <person name="Zhuo S."/>
            <person name="Ruan Z."/>
        </authorList>
    </citation>
    <scope>NUCLEOTIDE SEQUENCE [LARGE SCALE GENOMIC DNA]</scope>
    <source>
        <strain evidence="6 7">LAM-WHM-ZC</strain>
    </source>
</reference>
<dbReference type="Pfam" id="PF00005">
    <property type="entry name" value="ABC_tran"/>
    <property type="match status" value="2"/>
</dbReference>
<dbReference type="GO" id="GO:0016887">
    <property type="term" value="F:ATP hydrolysis activity"/>
    <property type="evidence" value="ECO:0007669"/>
    <property type="project" value="InterPro"/>
</dbReference>
<dbReference type="CDD" id="cd03216">
    <property type="entry name" value="ABC_Carb_Monos_I"/>
    <property type="match status" value="1"/>
</dbReference>
<gene>
    <name evidence="6" type="ORF">BFR47_01710</name>
</gene>
<keyword evidence="3" id="KW-0547">Nucleotide-binding</keyword>
<dbReference type="Proteomes" id="UP000243073">
    <property type="component" value="Unassembled WGS sequence"/>
</dbReference>
<dbReference type="STRING" id="1414654.BFR47_01710"/>
<dbReference type="EMBL" id="MDKE01000011">
    <property type="protein sequence ID" value="OIN12419.1"/>
    <property type="molecule type" value="Genomic_DNA"/>
</dbReference>
<proteinExistence type="predicted"/>
<evidence type="ECO:0000313" key="6">
    <source>
        <dbReference type="EMBL" id="OIN12419.1"/>
    </source>
</evidence>
<dbReference type="SMART" id="SM00382">
    <property type="entry name" value="AAA"/>
    <property type="match status" value="1"/>
</dbReference>
<feature type="domain" description="ABC transporter" evidence="5">
    <location>
        <begin position="257"/>
        <end position="499"/>
    </location>
</feature>
<dbReference type="AlphaFoldDB" id="A0A1J4QF62"/>
<dbReference type="PANTHER" id="PTHR43790:SF9">
    <property type="entry name" value="GALACTOFURANOSE TRANSPORTER ATP-BINDING PROTEIN YTFR"/>
    <property type="match status" value="1"/>
</dbReference>
<evidence type="ECO:0000256" key="3">
    <source>
        <dbReference type="ARBA" id="ARBA00022741"/>
    </source>
</evidence>
<keyword evidence="1" id="KW-0813">Transport</keyword>
<comment type="caution">
    <text evidence="6">The sequence shown here is derived from an EMBL/GenBank/DDBJ whole genome shotgun (WGS) entry which is preliminary data.</text>
</comment>
<name>A0A1J4QF62_9GAMM</name>
<keyword evidence="2" id="KW-0677">Repeat</keyword>
<sequence>MFRRLDGVSLELQNTTKAFGPHRVLKGVNLQLPAGKVTALMGANGAGKSTLVKVLCGVHRADAGSLLIDGRPVVFQDPRQANAAGIVTVHQHINDNVVLSLTVAENLLLDRLSDGRLGGLIGRRRLAEQARPLAEAVGLAVPMDTQVADLSQAERQLLAIARSLAHQPRLLILDEPTSTLSDTEAERLFVLVERLRAEGTGVLYISHRLSDIRRLADRVVALRDGVIVLEQETPDLPGAVQAMLGHGLGEVTHDYRLGGRERFRLQQAQLADHVRPFNLSLHEGEITVATGLLSSGAMGLLQAIYGLAPLASGTMYKDDRPWRPDSPAAAIKGGVFMVQEDRASAGIIPGFTLRHNLSLPFLSRFSRFGLIDRRQEADSAKHHLAQAGVKYQSDLQPMSALSGGNQQKLMLARWLQEPSSLLLLAEPFQGVDIGARRDIARLLRSTADKRATLVVCTDLEEALELADRLLVFNHHQLVGDHRVEQLNMEQVLQQIAALPEHIDEELK</sequence>
<keyword evidence="7" id="KW-1185">Reference proteome</keyword>
<dbReference type="InterPro" id="IPR017871">
    <property type="entry name" value="ABC_transporter-like_CS"/>
</dbReference>
<organism evidence="6 7">
    <name type="scientific">Oceanisphaera psychrotolerans</name>
    <dbReference type="NCBI Taxonomy" id="1414654"/>
    <lineage>
        <taxon>Bacteria</taxon>
        <taxon>Pseudomonadati</taxon>
        <taxon>Pseudomonadota</taxon>
        <taxon>Gammaproteobacteria</taxon>
        <taxon>Aeromonadales</taxon>
        <taxon>Aeromonadaceae</taxon>
        <taxon>Oceanisphaera</taxon>
    </lineage>
</organism>
<keyword evidence="4" id="KW-0067">ATP-binding</keyword>
<dbReference type="PROSITE" id="PS00211">
    <property type="entry name" value="ABC_TRANSPORTER_1"/>
    <property type="match status" value="1"/>
</dbReference>
<protein>
    <recommendedName>
        <fullName evidence="5">ABC transporter domain-containing protein</fullName>
    </recommendedName>
</protein>
<dbReference type="CDD" id="cd03215">
    <property type="entry name" value="ABC_Carb_Monos_II"/>
    <property type="match status" value="1"/>
</dbReference>
<evidence type="ECO:0000256" key="2">
    <source>
        <dbReference type="ARBA" id="ARBA00022737"/>
    </source>
</evidence>
<dbReference type="SUPFAM" id="SSF52540">
    <property type="entry name" value="P-loop containing nucleoside triphosphate hydrolases"/>
    <property type="match status" value="2"/>
</dbReference>
<evidence type="ECO:0000256" key="1">
    <source>
        <dbReference type="ARBA" id="ARBA00022448"/>
    </source>
</evidence>
<dbReference type="InterPro" id="IPR027417">
    <property type="entry name" value="P-loop_NTPase"/>
</dbReference>
<feature type="domain" description="ABC transporter" evidence="5">
    <location>
        <begin position="10"/>
        <end position="249"/>
    </location>
</feature>
<dbReference type="Gene3D" id="3.40.50.300">
    <property type="entry name" value="P-loop containing nucleotide triphosphate hydrolases"/>
    <property type="match status" value="2"/>
</dbReference>
<dbReference type="OrthoDB" id="9776369at2"/>
<evidence type="ECO:0000313" key="7">
    <source>
        <dbReference type="Proteomes" id="UP000243073"/>
    </source>
</evidence>
<evidence type="ECO:0000256" key="4">
    <source>
        <dbReference type="ARBA" id="ARBA00022840"/>
    </source>
</evidence>
<dbReference type="InterPro" id="IPR003593">
    <property type="entry name" value="AAA+_ATPase"/>
</dbReference>
<evidence type="ECO:0000259" key="5">
    <source>
        <dbReference type="PROSITE" id="PS50893"/>
    </source>
</evidence>